<dbReference type="AlphaFoldDB" id="A0A3L9M9H1"/>
<organism evidence="3 4">
    <name type="scientific">Faecalibacter macacae</name>
    <dbReference type="NCBI Taxonomy" id="1859289"/>
    <lineage>
        <taxon>Bacteria</taxon>
        <taxon>Pseudomonadati</taxon>
        <taxon>Bacteroidota</taxon>
        <taxon>Flavobacteriia</taxon>
        <taxon>Flavobacteriales</taxon>
        <taxon>Weeksellaceae</taxon>
        <taxon>Faecalibacter</taxon>
    </lineage>
</organism>
<dbReference type="InterPro" id="IPR042095">
    <property type="entry name" value="SUMF_sf"/>
</dbReference>
<comment type="caution">
    <text evidence="3">The sequence shown here is derived from an EMBL/GenBank/DDBJ whole genome shotgun (WGS) entry which is preliminary data.</text>
</comment>
<evidence type="ECO:0000313" key="3">
    <source>
        <dbReference type="EMBL" id="RLZ09183.1"/>
    </source>
</evidence>
<dbReference type="SUPFAM" id="SSF56436">
    <property type="entry name" value="C-type lectin-like"/>
    <property type="match status" value="1"/>
</dbReference>
<protein>
    <submittedName>
        <fullName evidence="3">Gliding motility lipoprotein GldJ</fullName>
    </submittedName>
</protein>
<dbReference type="InterPro" id="IPR005532">
    <property type="entry name" value="SUMF_dom"/>
</dbReference>
<dbReference type="EMBL" id="RDOJ01000011">
    <property type="protein sequence ID" value="RLZ09183.1"/>
    <property type="molecule type" value="Genomic_DNA"/>
</dbReference>
<dbReference type="InterPro" id="IPR051043">
    <property type="entry name" value="Sulfatase_Mod_Factor_Kinase"/>
</dbReference>
<proteinExistence type="predicted"/>
<dbReference type="PANTHER" id="PTHR23150:SF19">
    <property type="entry name" value="FORMYLGLYCINE-GENERATING ENZYME"/>
    <property type="match status" value="1"/>
</dbReference>
<dbReference type="PROSITE" id="PS51257">
    <property type="entry name" value="PROKAR_LIPOPROTEIN"/>
    <property type="match status" value="1"/>
</dbReference>
<dbReference type="OrthoDB" id="9768004at2"/>
<evidence type="ECO:0000256" key="1">
    <source>
        <dbReference type="SAM" id="SignalP"/>
    </source>
</evidence>
<dbReference type="PANTHER" id="PTHR23150">
    <property type="entry name" value="SULFATASE MODIFYING FACTOR 1, 2"/>
    <property type="match status" value="1"/>
</dbReference>
<dbReference type="Gene3D" id="3.90.1580.10">
    <property type="entry name" value="paralog of FGE (formylglycine-generating enzyme)"/>
    <property type="match status" value="1"/>
</dbReference>
<accession>A0A3L9M9H1</accession>
<dbReference type="Proteomes" id="UP000275348">
    <property type="component" value="Unassembled WGS sequence"/>
</dbReference>
<dbReference type="Pfam" id="PF03781">
    <property type="entry name" value="FGE-sulfatase"/>
    <property type="match status" value="1"/>
</dbReference>
<keyword evidence="4" id="KW-1185">Reference proteome</keyword>
<dbReference type="InterPro" id="IPR016187">
    <property type="entry name" value="CTDL_fold"/>
</dbReference>
<keyword evidence="1" id="KW-0732">Signal</keyword>
<feature type="signal peptide" evidence="1">
    <location>
        <begin position="1"/>
        <end position="23"/>
    </location>
</feature>
<dbReference type="InterPro" id="IPR019865">
    <property type="entry name" value="Glid_motil-assoc_lipo_GldJ"/>
</dbReference>
<keyword evidence="3" id="KW-0449">Lipoprotein</keyword>
<feature type="domain" description="Sulfatase-modifying factor enzyme-like" evidence="2">
    <location>
        <begin position="65"/>
        <end position="382"/>
    </location>
</feature>
<dbReference type="NCBIfam" id="TIGR03524">
    <property type="entry name" value="GldJ"/>
    <property type="match status" value="1"/>
</dbReference>
<gene>
    <name evidence="3" type="primary">gldJ</name>
    <name evidence="3" type="ORF">EAH69_09130</name>
</gene>
<feature type="chain" id="PRO_5018203169" evidence="1">
    <location>
        <begin position="24"/>
        <end position="537"/>
    </location>
</feature>
<dbReference type="RefSeq" id="WP_121934910.1">
    <property type="nucleotide sequence ID" value="NZ_RDOJ01000011.1"/>
</dbReference>
<evidence type="ECO:0000313" key="4">
    <source>
        <dbReference type="Proteomes" id="UP000275348"/>
    </source>
</evidence>
<sequence>MNKGRIFSLVLAAASLTTFVGCASSGGKKKGGGTKTFTSRTGWKPNDSKGWFFSGKQKQNVKGWPGMVYIEGGSFTMGLTKDDVMHDWNNSPVRMQVKSFFIGETEVTNYEYREYLTWLKVVFPPEETLYKDIYNGALPDESIFNNTLSRDDFSTENYMFSQEFSYYPVVGVTWLQAVNYCDWLTDRANERELMNKGILAKDYYSNEEYNYGEKTFNTEQYKKNDSNVSEAIDSTKLLKSYQIKSTNTRIQNANRLTRSDDVQQFRLPSEAEWEYAALGLAGNREFNQYKGKEVTQNTFREEKGRNRGQYLDNFRQGRGDYSGIGGFGNDGSAITNDVKKFPSNDYGVYGMLGNVSEWTADIYRPIIDDEANDFNYFRGNTFKKNIDDGNGGFVKYNEENIEYDTLNNGRLVYKGLPGSYKKEITKDYGNHRDGDTKSTLNITNDENIKTSDMYNSPVRRFIVDQNGKVILEKDSSQRTSEISDEVRVVKGGSWRDPIYWLDAGQRRYMHQADATSWIGFRVAQDYKGSKESKRTRR</sequence>
<name>A0A3L9M9H1_9FLAO</name>
<dbReference type="GO" id="GO:0120147">
    <property type="term" value="F:formylglycine-generating oxidase activity"/>
    <property type="evidence" value="ECO:0007669"/>
    <property type="project" value="TreeGrafter"/>
</dbReference>
<evidence type="ECO:0000259" key="2">
    <source>
        <dbReference type="Pfam" id="PF03781"/>
    </source>
</evidence>
<reference evidence="3 4" key="1">
    <citation type="submission" date="2018-10" db="EMBL/GenBank/DDBJ databases">
        <authorList>
            <person name="Chen X."/>
        </authorList>
    </citation>
    <scope>NUCLEOTIDE SEQUENCE [LARGE SCALE GENOMIC DNA]</scope>
    <source>
        <strain evidence="3 4">YIM 102668</strain>
    </source>
</reference>